<protein>
    <submittedName>
        <fullName evidence="2">Uncharacterized protein</fullName>
    </submittedName>
</protein>
<feature type="region of interest" description="Disordered" evidence="1">
    <location>
        <begin position="1"/>
        <end position="36"/>
    </location>
</feature>
<evidence type="ECO:0000256" key="1">
    <source>
        <dbReference type="SAM" id="MobiDB-lite"/>
    </source>
</evidence>
<comment type="caution">
    <text evidence="2">The sequence shown here is derived from an EMBL/GenBank/DDBJ whole genome shotgun (WGS) entry which is preliminary data.</text>
</comment>
<evidence type="ECO:0000313" key="3">
    <source>
        <dbReference type="Proteomes" id="UP000661607"/>
    </source>
</evidence>
<dbReference type="Proteomes" id="UP000661607">
    <property type="component" value="Unassembled WGS sequence"/>
</dbReference>
<sequence>MVLAHAVDEEPDTYDQDAVDEEPDTDQDACSCDPES</sequence>
<proteinExistence type="predicted"/>
<gene>
    <name evidence="2" type="ORF">H4W81_003907</name>
</gene>
<evidence type="ECO:0000313" key="2">
    <source>
        <dbReference type="EMBL" id="MBE1561128.1"/>
    </source>
</evidence>
<dbReference type="EMBL" id="JADBEF010000001">
    <property type="protein sequence ID" value="MBE1561128.1"/>
    <property type="molecule type" value="Genomic_DNA"/>
</dbReference>
<name>A0ABR9KGI9_9ACTN</name>
<keyword evidence="3" id="KW-1185">Reference proteome</keyword>
<feature type="compositionally biased region" description="Acidic residues" evidence="1">
    <location>
        <begin position="9"/>
        <end position="27"/>
    </location>
</feature>
<organism evidence="2 3">
    <name type="scientific">Nonomuraea africana</name>
    <dbReference type="NCBI Taxonomy" id="46171"/>
    <lineage>
        <taxon>Bacteria</taxon>
        <taxon>Bacillati</taxon>
        <taxon>Actinomycetota</taxon>
        <taxon>Actinomycetes</taxon>
        <taxon>Streptosporangiales</taxon>
        <taxon>Streptosporangiaceae</taxon>
        <taxon>Nonomuraea</taxon>
    </lineage>
</organism>
<reference evidence="2 3" key="1">
    <citation type="submission" date="2020-10" db="EMBL/GenBank/DDBJ databases">
        <title>Sequencing the genomes of 1000 actinobacteria strains.</title>
        <authorList>
            <person name="Klenk H.-P."/>
        </authorList>
    </citation>
    <scope>NUCLEOTIDE SEQUENCE [LARGE SCALE GENOMIC DNA]</scope>
    <source>
        <strain evidence="2 3">DSM 43748</strain>
    </source>
</reference>
<accession>A0ABR9KGI9</accession>